<organism evidence="1">
    <name type="scientific">Variovorax paradoxus</name>
    <dbReference type="NCBI Taxonomy" id="34073"/>
    <lineage>
        <taxon>Bacteria</taxon>
        <taxon>Pseudomonadati</taxon>
        <taxon>Pseudomonadota</taxon>
        <taxon>Betaproteobacteria</taxon>
        <taxon>Burkholderiales</taxon>
        <taxon>Comamonadaceae</taxon>
        <taxon>Variovorax</taxon>
    </lineage>
</organism>
<reference evidence="1" key="1">
    <citation type="submission" date="2019-12" db="EMBL/GenBank/DDBJ databases">
        <authorList>
            <person name="Cremers G."/>
        </authorList>
    </citation>
    <scope>NUCLEOTIDE SEQUENCE</scope>
    <source>
        <strain evidence="1">Vvax</strain>
    </source>
</reference>
<dbReference type="EMBL" id="LR743507">
    <property type="protein sequence ID" value="CAA2108233.1"/>
    <property type="molecule type" value="Genomic_DNA"/>
</dbReference>
<evidence type="ECO:0000313" key="1">
    <source>
        <dbReference type="EMBL" id="CAA2108233.1"/>
    </source>
</evidence>
<dbReference type="AlphaFoldDB" id="A0A679J6Z4"/>
<protein>
    <submittedName>
        <fullName evidence="1">Uncharacterized protein</fullName>
    </submittedName>
</protein>
<name>A0A679J6Z4_VARPD</name>
<dbReference type="RefSeq" id="WP_339092256.1">
    <property type="nucleotide sequence ID" value="NZ_LR743507.1"/>
</dbReference>
<sequence>MTFLYRCPECRTRRRSYGLFTQHLRATGHRLCRCGGYHYEHRPGSPYCERNPKSAALLASRHGASDEEVFEIALEIALTTPGRALAACPF</sequence>
<accession>A0A679J6Z4</accession>
<proteinExistence type="predicted"/>
<gene>
    <name evidence="1" type="ORF">VVAX_04743</name>
</gene>